<keyword evidence="2" id="KW-0812">Transmembrane</keyword>
<sequence>MPDGAPPPRVRVTGPPRRVTPRPRTREIDEETELGGVYLGSLLRAQLGLAARAIGLLALTLGSLPLLFHLFPGLARVQVVGLPLPWLLLGVLVYPLLVLLGWRYVRRAERNERDFADLLSEVRAEGEA</sequence>
<evidence type="ECO:0000313" key="3">
    <source>
        <dbReference type="EMBL" id="GAA4671150.1"/>
    </source>
</evidence>
<feature type="region of interest" description="Disordered" evidence="1">
    <location>
        <begin position="1"/>
        <end position="26"/>
    </location>
</feature>
<evidence type="ECO:0000313" key="4">
    <source>
        <dbReference type="Proteomes" id="UP001500621"/>
    </source>
</evidence>
<reference evidence="4" key="1">
    <citation type="journal article" date="2019" name="Int. J. Syst. Evol. Microbiol.">
        <title>The Global Catalogue of Microorganisms (GCM) 10K type strain sequencing project: providing services to taxonomists for standard genome sequencing and annotation.</title>
        <authorList>
            <consortium name="The Broad Institute Genomics Platform"/>
            <consortium name="The Broad Institute Genome Sequencing Center for Infectious Disease"/>
            <person name="Wu L."/>
            <person name="Ma J."/>
        </authorList>
    </citation>
    <scope>NUCLEOTIDE SEQUENCE [LARGE SCALE GENOMIC DNA]</scope>
    <source>
        <strain evidence="4">JCM 18127</strain>
    </source>
</reference>
<accession>A0ABP8VSY3</accession>
<dbReference type="RefSeq" id="WP_345262440.1">
    <property type="nucleotide sequence ID" value="NZ_BAABIM010000001.1"/>
</dbReference>
<evidence type="ECO:0000256" key="2">
    <source>
        <dbReference type="SAM" id="Phobius"/>
    </source>
</evidence>
<gene>
    <name evidence="3" type="ORF">GCM10023226_04700</name>
</gene>
<name>A0ABP8VSY3_9ACTN</name>
<proteinExistence type="predicted"/>
<dbReference type="Proteomes" id="UP001500621">
    <property type="component" value="Unassembled WGS sequence"/>
</dbReference>
<organism evidence="3 4">
    <name type="scientific">Nocardioides nanhaiensis</name>
    <dbReference type="NCBI Taxonomy" id="1476871"/>
    <lineage>
        <taxon>Bacteria</taxon>
        <taxon>Bacillati</taxon>
        <taxon>Actinomycetota</taxon>
        <taxon>Actinomycetes</taxon>
        <taxon>Propionibacteriales</taxon>
        <taxon>Nocardioidaceae</taxon>
        <taxon>Nocardioides</taxon>
    </lineage>
</organism>
<evidence type="ECO:0008006" key="5">
    <source>
        <dbReference type="Google" id="ProtNLM"/>
    </source>
</evidence>
<keyword evidence="2" id="KW-0472">Membrane</keyword>
<evidence type="ECO:0000256" key="1">
    <source>
        <dbReference type="SAM" id="MobiDB-lite"/>
    </source>
</evidence>
<feature type="transmembrane region" description="Helical" evidence="2">
    <location>
        <begin position="83"/>
        <end position="105"/>
    </location>
</feature>
<dbReference type="EMBL" id="BAABIM010000001">
    <property type="protein sequence ID" value="GAA4671150.1"/>
    <property type="molecule type" value="Genomic_DNA"/>
</dbReference>
<keyword evidence="4" id="KW-1185">Reference proteome</keyword>
<feature type="transmembrane region" description="Helical" evidence="2">
    <location>
        <begin position="49"/>
        <end position="71"/>
    </location>
</feature>
<keyword evidence="2" id="KW-1133">Transmembrane helix</keyword>
<protein>
    <recommendedName>
        <fullName evidence="5">DUF485 domain-containing protein</fullName>
    </recommendedName>
</protein>
<comment type="caution">
    <text evidence="3">The sequence shown here is derived from an EMBL/GenBank/DDBJ whole genome shotgun (WGS) entry which is preliminary data.</text>
</comment>